<evidence type="ECO:0000313" key="3">
    <source>
        <dbReference type="EMBL" id="MCS3677173.1"/>
    </source>
</evidence>
<evidence type="ECO:0000256" key="2">
    <source>
        <dbReference type="SAM" id="SignalP"/>
    </source>
</evidence>
<dbReference type="EMBL" id="JANUAU010000003">
    <property type="protein sequence ID" value="MCS3677173.1"/>
    <property type="molecule type" value="Genomic_DNA"/>
</dbReference>
<reference evidence="3" key="1">
    <citation type="submission" date="2022-08" db="EMBL/GenBank/DDBJ databases">
        <title>Genomic Encyclopedia of Type Strains, Phase V (KMG-V): Genome sequencing to study the core and pangenomes of soil and plant-associated prokaryotes.</title>
        <authorList>
            <person name="Whitman W."/>
        </authorList>
    </citation>
    <scope>NUCLEOTIDE SEQUENCE</scope>
    <source>
        <strain evidence="3">0</strain>
    </source>
</reference>
<proteinExistence type="predicted"/>
<evidence type="ECO:0000256" key="1">
    <source>
        <dbReference type="SAM" id="MobiDB-lite"/>
    </source>
</evidence>
<organism evidence="3 4">
    <name type="scientific">Salinibacter ruber</name>
    <dbReference type="NCBI Taxonomy" id="146919"/>
    <lineage>
        <taxon>Bacteria</taxon>
        <taxon>Pseudomonadati</taxon>
        <taxon>Rhodothermota</taxon>
        <taxon>Rhodothermia</taxon>
        <taxon>Rhodothermales</taxon>
        <taxon>Salinibacteraceae</taxon>
        <taxon>Salinibacter</taxon>
    </lineage>
</organism>
<name>A0A9X2TB83_9BACT</name>
<dbReference type="Proteomes" id="UP001155027">
    <property type="component" value="Unassembled WGS sequence"/>
</dbReference>
<comment type="caution">
    <text evidence="3">The sequence shown here is derived from an EMBL/GenBank/DDBJ whole genome shotgun (WGS) entry which is preliminary data.</text>
</comment>
<feature type="compositionally biased region" description="Low complexity" evidence="1">
    <location>
        <begin position="29"/>
        <end position="42"/>
    </location>
</feature>
<feature type="chain" id="PRO_5040796525" evidence="2">
    <location>
        <begin position="31"/>
        <end position="107"/>
    </location>
</feature>
<sequence>MTQYAPSLPRPLRLGGLLLAGMLVALGCQSDSDSPTATSASPEAGTRLDGPAPAESGQPHLHAGEDGTVWMSWVEPVGEDRHALRYATLDDTSWAAPRTIARGATGS</sequence>
<feature type="signal peptide" evidence="2">
    <location>
        <begin position="1"/>
        <end position="30"/>
    </location>
</feature>
<protein>
    <submittedName>
        <fullName evidence="3">Uncharacterized protein</fullName>
    </submittedName>
</protein>
<gene>
    <name evidence="3" type="ORF">GGP71_001089</name>
</gene>
<feature type="region of interest" description="Disordered" evidence="1">
    <location>
        <begin position="29"/>
        <end position="67"/>
    </location>
</feature>
<keyword evidence="2" id="KW-0732">Signal</keyword>
<accession>A0A9X2TB83</accession>
<evidence type="ECO:0000313" key="4">
    <source>
        <dbReference type="Proteomes" id="UP001155027"/>
    </source>
</evidence>
<dbReference type="RefSeq" id="WP_259079707.1">
    <property type="nucleotide sequence ID" value="NZ_JANUAU010000003.1"/>
</dbReference>
<dbReference type="AlphaFoldDB" id="A0A9X2TB83"/>